<protein>
    <submittedName>
        <fullName evidence="2">Uncharacterized protein</fullName>
    </submittedName>
</protein>
<organism evidence="2 3">
    <name type="scientific">Massilia aurea</name>
    <dbReference type="NCBI Taxonomy" id="373040"/>
    <lineage>
        <taxon>Bacteria</taxon>
        <taxon>Pseudomonadati</taxon>
        <taxon>Pseudomonadota</taxon>
        <taxon>Betaproteobacteria</taxon>
        <taxon>Burkholderiales</taxon>
        <taxon>Oxalobacteraceae</taxon>
        <taxon>Telluria group</taxon>
        <taxon>Massilia</taxon>
    </lineage>
</organism>
<sequence length="335" mass="36304">MDDLKEHPAAMPVAGEVGAAVVASGRPRRRWLRALLYLLAVVGLLALLTLAYAIYRHNTTPPAPERIVIDEATAIDDVMGKVYGKYSAAKKGWVYVDDDDVTYVMRVVQQVKIPDNLAGDEMYFVASGVAVDGSDRARYGAFHVHPTEPRDGDLTAANLQVQYSAGVAVQPEQVYFEALSENLWGWVIKTQTGSDPTHSPVTVTNNVLAPHKGGVAILAEFPGSSDSVPPQPCAEAKAAYDVYNSTTPPDLGSHGVDEAEMDIEEPEEPLRCDKRRWRYRVGVVNGTIPAPITVTLSGSQDGQAVEARKWKVMFDPKSFTYLVPTDLALSTPAPG</sequence>
<evidence type="ECO:0000313" key="3">
    <source>
        <dbReference type="Proteomes" id="UP000540787"/>
    </source>
</evidence>
<accession>A0A7X0CDE7</accession>
<dbReference type="RefSeq" id="WP_183552758.1">
    <property type="nucleotide sequence ID" value="NZ_JACHBX010000001.1"/>
</dbReference>
<dbReference type="Proteomes" id="UP000540787">
    <property type="component" value="Unassembled WGS sequence"/>
</dbReference>
<dbReference type="AlphaFoldDB" id="A0A7X0CDE7"/>
<evidence type="ECO:0000256" key="1">
    <source>
        <dbReference type="SAM" id="Phobius"/>
    </source>
</evidence>
<proteinExistence type="predicted"/>
<keyword evidence="1" id="KW-0812">Transmembrane</keyword>
<gene>
    <name evidence="2" type="ORF">HD842_001489</name>
</gene>
<keyword evidence="1" id="KW-0472">Membrane</keyword>
<reference evidence="2 3" key="1">
    <citation type="submission" date="2020-08" db="EMBL/GenBank/DDBJ databases">
        <title>The Agave Microbiome: Exploring the role of microbial communities in plant adaptations to desert environments.</title>
        <authorList>
            <person name="Partida-Martinez L.P."/>
        </authorList>
    </citation>
    <scope>NUCLEOTIDE SEQUENCE [LARGE SCALE GENOMIC DNA]</scope>
    <source>
        <strain evidence="2 3">AT3.2</strain>
    </source>
</reference>
<comment type="caution">
    <text evidence="2">The sequence shown here is derived from an EMBL/GenBank/DDBJ whole genome shotgun (WGS) entry which is preliminary data.</text>
</comment>
<keyword evidence="3" id="KW-1185">Reference proteome</keyword>
<evidence type="ECO:0000313" key="2">
    <source>
        <dbReference type="EMBL" id="MBB6133378.1"/>
    </source>
</evidence>
<keyword evidence="1" id="KW-1133">Transmembrane helix</keyword>
<dbReference type="EMBL" id="JACHBX010000001">
    <property type="protein sequence ID" value="MBB6133378.1"/>
    <property type="molecule type" value="Genomic_DNA"/>
</dbReference>
<name>A0A7X0CDE7_9BURK</name>
<feature type="transmembrane region" description="Helical" evidence="1">
    <location>
        <begin position="34"/>
        <end position="55"/>
    </location>
</feature>